<name>A0ACA9MVU6_9GLOM</name>
<dbReference type="EMBL" id="CAJVPW010010265">
    <property type="protein sequence ID" value="CAG8613348.1"/>
    <property type="molecule type" value="Genomic_DNA"/>
</dbReference>
<evidence type="ECO:0000313" key="1">
    <source>
        <dbReference type="EMBL" id="CAG8613348.1"/>
    </source>
</evidence>
<dbReference type="Proteomes" id="UP000789366">
    <property type="component" value="Unassembled WGS sequence"/>
</dbReference>
<reference evidence="1" key="1">
    <citation type="submission" date="2021-06" db="EMBL/GenBank/DDBJ databases">
        <authorList>
            <person name="Kallberg Y."/>
            <person name="Tangrot J."/>
            <person name="Rosling A."/>
        </authorList>
    </citation>
    <scope>NUCLEOTIDE SEQUENCE</scope>
    <source>
        <strain evidence="1">28 12/20/2015</strain>
    </source>
</reference>
<proteinExistence type="predicted"/>
<organism evidence="1 2">
    <name type="scientific">Cetraspora pellucida</name>
    <dbReference type="NCBI Taxonomy" id="1433469"/>
    <lineage>
        <taxon>Eukaryota</taxon>
        <taxon>Fungi</taxon>
        <taxon>Fungi incertae sedis</taxon>
        <taxon>Mucoromycota</taxon>
        <taxon>Glomeromycotina</taxon>
        <taxon>Glomeromycetes</taxon>
        <taxon>Diversisporales</taxon>
        <taxon>Gigasporaceae</taxon>
        <taxon>Cetraspora</taxon>
    </lineage>
</organism>
<evidence type="ECO:0000313" key="2">
    <source>
        <dbReference type="Proteomes" id="UP000789366"/>
    </source>
</evidence>
<gene>
    <name evidence="1" type="ORF">SPELUC_LOCUS7581</name>
</gene>
<protein>
    <submittedName>
        <fullName evidence="1">15550_t:CDS:1</fullName>
    </submittedName>
</protein>
<keyword evidence="2" id="KW-1185">Reference proteome</keyword>
<comment type="caution">
    <text evidence="1">The sequence shown here is derived from an EMBL/GenBank/DDBJ whole genome shotgun (WGS) entry which is preliminary data.</text>
</comment>
<accession>A0ACA9MVU6</accession>
<sequence>MNSENDPIIKSQVINDPQQLIKLPFPPEINSHDLVTLHSDGRVPKTPNVFIIYRKLFVETAHASGYNLPMNIISLMASKSWEQEPEEVKNEYKRIAREAFDYRNELFPKKKSQRKRDQWKTVSFDKLLFVNDIDMNSPIFDLDLFNEWADFFSNQNSYPSPDLSITSSSNNSPSLNNFDLPIQDYQQIIDDIFNNLLFIGENQSHIYNSQYGLGIVDFSNVSSNVNEISEINSHNLHEILNIQNNFISDNLVNSNDQVSFFPNLLNKTTINQGNLNDALIAYEMGLITLYKKFPLF</sequence>